<dbReference type="Pfam" id="PF03221">
    <property type="entry name" value="HTH_Tnp_Tc5"/>
    <property type="match status" value="1"/>
</dbReference>
<reference evidence="5" key="2">
    <citation type="submission" date="2022-06" db="UniProtKB">
        <authorList>
            <consortium name="EnsemblMetazoa"/>
        </authorList>
    </citation>
    <scope>IDENTIFICATION</scope>
</reference>
<name>A0A8R2D3Z1_ACYPI</name>
<dbReference type="InterPro" id="IPR006600">
    <property type="entry name" value="HTH_CenpB_DNA-bd_dom"/>
</dbReference>
<accession>A0A8R2D3Z1</accession>
<dbReference type="GeneID" id="107883396"/>
<keyword evidence="6" id="KW-1185">Reference proteome</keyword>
<evidence type="ECO:0000259" key="4">
    <source>
        <dbReference type="PROSITE" id="PS51253"/>
    </source>
</evidence>
<proteinExistence type="predicted"/>
<dbReference type="SUPFAM" id="SSF46689">
    <property type="entry name" value="Homeodomain-like"/>
    <property type="match status" value="1"/>
</dbReference>
<evidence type="ECO:0000313" key="6">
    <source>
        <dbReference type="Proteomes" id="UP000007819"/>
    </source>
</evidence>
<dbReference type="GO" id="GO:0005634">
    <property type="term" value="C:nucleus"/>
    <property type="evidence" value="ECO:0007669"/>
    <property type="project" value="UniProtKB-SubCell"/>
</dbReference>
<evidence type="ECO:0000256" key="1">
    <source>
        <dbReference type="ARBA" id="ARBA00004123"/>
    </source>
</evidence>
<dbReference type="Proteomes" id="UP000007819">
    <property type="component" value="Chromosome A1"/>
</dbReference>
<dbReference type="AlphaFoldDB" id="A0A8R2D3Z1"/>
<dbReference type="EnsemblMetazoa" id="XM_016803320.1">
    <property type="protein sequence ID" value="XP_016658809.1"/>
    <property type="gene ID" value="LOC107883396"/>
</dbReference>
<evidence type="ECO:0000256" key="3">
    <source>
        <dbReference type="ARBA" id="ARBA00023242"/>
    </source>
</evidence>
<sequence length="149" mass="17139">MPKKRENFSQSNLTAAVEAVVNEGLSKKFAAKKFSVSRSTLQYRLKNPDQKVSCGPAPVLSEEEEKTLEKWILESSRKGFPQRKDDLLISVKQYLDKNERTTIFKNNYPGIGWYKSFMKRHPNISVRTRVDTSDNLIYIAPRGLDARDI</sequence>
<dbReference type="InterPro" id="IPR007889">
    <property type="entry name" value="HTH_Psq"/>
</dbReference>
<evidence type="ECO:0000256" key="2">
    <source>
        <dbReference type="ARBA" id="ARBA00023125"/>
    </source>
</evidence>
<protein>
    <recommendedName>
        <fullName evidence="4">HTH CENPB-type domain-containing protein</fullName>
    </recommendedName>
</protein>
<dbReference type="Pfam" id="PF05225">
    <property type="entry name" value="HTH_psq"/>
    <property type="match status" value="1"/>
</dbReference>
<dbReference type="GO" id="GO:0003677">
    <property type="term" value="F:DNA binding"/>
    <property type="evidence" value="ECO:0007669"/>
    <property type="project" value="UniProtKB-KW"/>
</dbReference>
<feature type="domain" description="HTH CENPB-type" evidence="4">
    <location>
        <begin position="52"/>
        <end position="127"/>
    </location>
</feature>
<dbReference type="RefSeq" id="XP_016658809.1">
    <property type="nucleotide sequence ID" value="XM_016803320.1"/>
</dbReference>
<dbReference type="OrthoDB" id="6756758at2759"/>
<dbReference type="PROSITE" id="PS51253">
    <property type="entry name" value="HTH_CENPB"/>
    <property type="match status" value="1"/>
</dbReference>
<organism evidence="5 6">
    <name type="scientific">Acyrthosiphon pisum</name>
    <name type="common">Pea aphid</name>
    <dbReference type="NCBI Taxonomy" id="7029"/>
    <lineage>
        <taxon>Eukaryota</taxon>
        <taxon>Metazoa</taxon>
        <taxon>Ecdysozoa</taxon>
        <taxon>Arthropoda</taxon>
        <taxon>Hexapoda</taxon>
        <taxon>Insecta</taxon>
        <taxon>Pterygota</taxon>
        <taxon>Neoptera</taxon>
        <taxon>Paraneoptera</taxon>
        <taxon>Hemiptera</taxon>
        <taxon>Sternorrhyncha</taxon>
        <taxon>Aphidomorpha</taxon>
        <taxon>Aphidoidea</taxon>
        <taxon>Aphididae</taxon>
        <taxon>Macrosiphini</taxon>
        <taxon>Acyrthosiphon</taxon>
    </lineage>
</organism>
<comment type="subcellular location">
    <subcellularLocation>
        <location evidence="1">Nucleus</location>
    </subcellularLocation>
</comment>
<dbReference type="KEGG" id="api:107883396"/>
<keyword evidence="2" id="KW-0238">DNA-binding</keyword>
<keyword evidence="3" id="KW-0539">Nucleus</keyword>
<dbReference type="InterPro" id="IPR009057">
    <property type="entry name" value="Homeodomain-like_sf"/>
</dbReference>
<reference evidence="6" key="1">
    <citation type="submission" date="2010-06" db="EMBL/GenBank/DDBJ databases">
        <authorList>
            <person name="Jiang H."/>
            <person name="Abraham K."/>
            <person name="Ali S."/>
            <person name="Alsbrooks S.L."/>
            <person name="Anim B.N."/>
            <person name="Anosike U.S."/>
            <person name="Attaway T."/>
            <person name="Bandaranaike D.P."/>
            <person name="Battles P.K."/>
            <person name="Bell S.N."/>
            <person name="Bell A.V."/>
            <person name="Beltran B."/>
            <person name="Bickham C."/>
            <person name="Bustamante Y."/>
            <person name="Caleb T."/>
            <person name="Canada A."/>
            <person name="Cardenas V."/>
            <person name="Carter K."/>
            <person name="Chacko J."/>
            <person name="Chandrabose M.N."/>
            <person name="Chavez D."/>
            <person name="Chavez A."/>
            <person name="Chen L."/>
            <person name="Chu H.-S."/>
            <person name="Claassen K.J."/>
            <person name="Cockrell R."/>
            <person name="Collins M."/>
            <person name="Cooper J.A."/>
            <person name="Cree A."/>
            <person name="Curry S.M."/>
            <person name="Da Y."/>
            <person name="Dao M.D."/>
            <person name="Das B."/>
            <person name="Davila M.-L."/>
            <person name="Davy-Carroll L."/>
            <person name="Denson S."/>
            <person name="Dinh H."/>
            <person name="Ebong V.E."/>
            <person name="Edwards J.R."/>
            <person name="Egan A."/>
            <person name="El-Daye J."/>
            <person name="Escobedo L."/>
            <person name="Fernandez S."/>
            <person name="Fernando P.R."/>
            <person name="Flagg N."/>
            <person name="Forbes L.D."/>
            <person name="Fowler R.G."/>
            <person name="Fu Q."/>
            <person name="Gabisi R.A."/>
            <person name="Ganer J."/>
            <person name="Garbino Pronczuk A."/>
            <person name="Garcia R.M."/>
            <person name="Garner T."/>
            <person name="Garrett T.E."/>
            <person name="Gonzalez D.A."/>
            <person name="Hamid H."/>
            <person name="Hawkins E.S."/>
            <person name="Hirani K."/>
            <person name="Hogues M.E."/>
            <person name="Hollins B."/>
            <person name="Hsiao C.-H."/>
            <person name="Jabil R."/>
            <person name="James M.L."/>
            <person name="Jhangiani S.N."/>
            <person name="Johnson B."/>
            <person name="Johnson Q."/>
            <person name="Joshi V."/>
            <person name="Kalu J.B."/>
            <person name="Kam C."/>
            <person name="Kashfia A."/>
            <person name="Keebler J."/>
            <person name="Kisamo H."/>
            <person name="Kovar C.L."/>
            <person name="Lago L.A."/>
            <person name="Lai C.-Y."/>
            <person name="Laidlaw J."/>
            <person name="Lara F."/>
            <person name="Le T.-K."/>
            <person name="Lee S.L."/>
            <person name="Legall F.H."/>
            <person name="Lemon S.J."/>
            <person name="Lewis L.R."/>
            <person name="Li B."/>
            <person name="Liu Y."/>
            <person name="Liu Y.-S."/>
            <person name="Lopez J."/>
            <person name="Lozado R.J."/>
            <person name="Lu J."/>
            <person name="Madu R.C."/>
            <person name="Maheshwari M."/>
            <person name="Maheshwari R."/>
            <person name="Malloy K."/>
            <person name="Martinez E."/>
            <person name="Mathew T."/>
            <person name="Mercado I.C."/>
            <person name="Mercado C."/>
            <person name="Meyer B."/>
            <person name="Montgomery K."/>
            <person name="Morgan M.B."/>
            <person name="Munidasa M."/>
            <person name="Nazareth L.V."/>
            <person name="Nelson J."/>
            <person name="Ng B.M."/>
            <person name="Nguyen N.B."/>
            <person name="Nguyen P.Q."/>
            <person name="Nguyen T."/>
            <person name="Obregon M."/>
            <person name="Okwuonu G.O."/>
            <person name="Onwere C.G."/>
            <person name="Orozco G."/>
            <person name="Parra A."/>
            <person name="Patel S."/>
            <person name="Patil S."/>
            <person name="Perez A."/>
            <person name="Perez Y."/>
            <person name="Pham C."/>
            <person name="Primus E.L."/>
            <person name="Pu L.-L."/>
            <person name="Puazo M."/>
            <person name="Qin X."/>
            <person name="Quiroz J.B."/>
            <person name="Reese J."/>
            <person name="Richards S."/>
            <person name="Rives C.M."/>
            <person name="Robberts R."/>
            <person name="Ruiz S.J."/>
            <person name="Ruiz M.J."/>
            <person name="Santibanez J."/>
            <person name="Schneider B.W."/>
            <person name="Sisson I."/>
            <person name="Smith M."/>
            <person name="Sodergren E."/>
            <person name="Song X.-Z."/>
            <person name="Song B.B."/>
            <person name="Summersgill H."/>
            <person name="Thelus R."/>
            <person name="Thornton R.D."/>
            <person name="Trejos Z.Y."/>
            <person name="Usmani K."/>
            <person name="Vattathil S."/>
            <person name="Villasana D."/>
            <person name="Walker D.L."/>
            <person name="Wang S."/>
            <person name="Wang K."/>
            <person name="White C.S."/>
            <person name="Williams A.C."/>
            <person name="Williamson J."/>
            <person name="Wilson K."/>
            <person name="Woghiren I.O."/>
            <person name="Woodworth J.R."/>
            <person name="Worley K.C."/>
            <person name="Wright R.A."/>
            <person name="Wu W."/>
            <person name="Young L."/>
            <person name="Zhang L."/>
            <person name="Zhang J."/>
            <person name="Zhu Y."/>
            <person name="Muzny D.M."/>
            <person name="Weinstock G."/>
            <person name="Gibbs R.A."/>
        </authorList>
    </citation>
    <scope>NUCLEOTIDE SEQUENCE [LARGE SCALE GENOMIC DNA]</scope>
    <source>
        <strain evidence="6">LSR1</strain>
    </source>
</reference>
<dbReference type="Gene3D" id="1.10.10.60">
    <property type="entry name" value="Homeodomain-like"/>
    <property type="match status" value="1"/>
</dbReference>
<evidence type="ECO:0000313" key="5">
    <source>
        <dbReference type="EnsemblMetazoa" id="XP_016658809.1"/>
    </source>
</evidence>